<dbReference type="Pfam" id="PF03732">
    <property type="entry name" value="Retrotrans_gag"/>
    <property type="match status" value="1"/>
</dbReference>
<dbReference type="AlphaFoldDB" id="A0A5B6VD22"/>
<reference evidence="3" key="1">
    <citation type="journal article" date="2019" name="Plant Biotechnol. J.">
        <title>Genome sequencing of the Australian wild diploid species Gossypium australe highlights disease resistance and delayed gland morphogenesis.</title>
        <authorList>
            <person name="Cai Y."/>
            <person name="Cai X."/>
            <person name="Wang Q."/>
            <person name="Wang P."/>
            <person name="Zhang Y."/>
            <person name="Cai C."/>
            <person name="Xu Y."/>
            <person name="Wang K."/>
            <person name="Zhou Z."/>
            <person name="Wang C."/>
            <person name="Geng S."/>
            <person name="Li B."/>
            <person name="Dong Q."/>
            <person name="Hou Y."/>
            <person name="Wang H."/>
            <person name="Ai P."/>
            <person name="Liu Z."/>
            <person name="Yi F."/>
            <person name="Sun M."/>
            <person name="An G."/>
            <person name="Cheng J."/>
            <person name="Zhang Y."/>
            <person name="Shi Q."/>
            <person name="Xie Y."/>
            <person name="Shi X."/>
            <person name="Chang Y."/>
            <person name="Huang F."/>
            <person name="Chen Y."/>
            <person name="Hong S."/>
            <person name="Mi L."/>
            <person name="Sun Q."/>
            <person name="Zhang L."/>
            <person name="Zhou B."/>
            <person name="Peng R."/>
            <person name="Zhang X."/>
            <person name="Liu F."/>
        </authorList>
    </citation>
    <scope>NUCLEOTIDE SEQUENCE [LARGE SCALE GENOMIC DNA]</scope>
    <source>
        <strain evidence="3">cv. PA1801</strain>
    </source>
</reference>
<dbReference type="InterPro" id="IPR005162">
    <property type="entry name" value="Retrotrans_gag_dom"/>
</dbReference>
<keyword evidence="2" id="KW-0808">Transferase</keyword>
<protein>
    <submittedName>
        <fullName evidence="2">Pyridoxal-phosphate-dependent serine hydroxymethyltransferase</fullName>
    </submittedName>
</protein>
<name>A0A5B6VD22_9ROSI</name>
<dbReference type="OrthoDB" id="2272416at2759"/>
<dbReference type="GO" id="GO:0032259">
    <property type="term" value="P:methylation"/>
    <property type="evidence" value="ECO:0007669"/>
    <property type="project" value="UniProtKB-KW"/>
</dbReference>
<proteinExistence type="predicted"/>
<keyword evidence="2" id="KW-0489">Methyltransferase</keyword>
<feature type="domain" description="Retrotransposon gag" evidence="1">
    <location>
        <begin position="25"/>
        <end position="112"/>
    </location>
</feature>
<comment type="caution">
    <text evidence="2">The sequence shown here is derived from an EMBL/GenBank/DDBJ whole genome shotgun (WGS) entry which is preliminary data.</text>
</comment>
<keyword evidence="3" id="KW-1185">Reference proteome</keyword>
<dbReference type="PANTHER" id="PTHR34482">
    <property type="entry name" value="DNA DAMAGE-INDUCIBLE PROTEIN 1-LIKE"/>
    <property type="match status" value="1"/>
</dbReference>
<dbReference type="PANTHER" id="PTHR34482:SF36">
    <property type="entry name" value="RETROTRANSPOSON GAG DOMAIN-CONTAINING PROTEIN"/>
    <property type="match status" value="1"/>
</dbReference>
<dbReference type="Proteomes" id="UP000325315">
    <property type="component" value="Unassembled WGS sequence"/>
</dbReference>
<gene>
    <name evidence="2" type="ORF">EPI10_002147</name>
</gene>
<dbReference type="GO" id="GO:0008168">
    <property type="term" value="F:methyltransferase activity"/>
    <property type="evidence" value="ECO:0007669"/>
    <property type="project" value="UniProtKB-KW"/>
</dbReference>
<accession>A0A5B6VD22</accession>
<evidence type="ECO:0000259" key="1">
    <source>
        <dbReference type="Pfam" id="PF03732"/>
    </source>
</evidence>
<evidence type="ECO:0000313" key="2">
    <source>
        <dbReference type="EMBL" id="KAA3467105.1"/>
    </source>
</evidence>
<evidence type="ECO:0000313" key="3">
    <source>
        <dbReference type="Proteomes" id="UP000325315"/>
    </source>
</evidence>
<sequence length="127" mass="14973">MIRVSERVARTHSRPGDQGLLRGIVSLLWDKAYQWWLTVEQGAQPEQVTWVYFKSAFQSKYVGASYVEARPREFMSLVQGDQSMAEYEAEFLKLSRYAHALVASEDNKCVRFEKELYYDLRVLIWLR</sequence>
<organism evidence="2 3">
    <name type="scientific">Gossypium australe</name>
    <dbReference type="NCBI Taxonomy" id="47621"/>
    <lineage>
        <taxon>Eukaryota</taxon>
        <taxon>Viridiplantae</taxon>
        <taxon>Streptophyta</taxon>
        <taxon>Embryophyta</taxon>
        <taxon>Tracheophyta</taxon>
        <taxon>Spermatophyta</taxon>
        <taxon>Magnoliopsida</taxon>
        <taxon>eudicotyledons</taxon>
        <taxon>Gunneridae</taxon>
        <taxon>Pentapetalae</taxon>
        <taxon>rosids</taxon>
        <taxon>malvids</taxon>
        <taxon>Malvales</taxon>
        <taxon>Malvaceae</taxon>
        <taxon>Malvoideae</taxon>
        <taxon>Gossypium</taxon>
    </lineage>
</organism>
<dbReference type="EMBL" id="SMMG02000007">
    <property type="protein sequence ID" value="KAA3467105.1"/>
    <property type="molecule type" value="Genomic_DNA"/>
</dbReference>